<accession>A0AAJ2JAX4</accession>
<reference evidence="1" key="1">
    <citation type="submission" date="2023-07" db="EMBL/GenBank/DDBJ databases">
        <title>Comparative genomics of clinical Stenotrophomonas maltophilia isolates reveals regions of diversity which correlate with colonization and persistence in vivo.</title>
        <authorList>
            <person name="Mcdaniel M.S."/>
            <person name="Swords W.E."/>
            <person name="Sumpter N.A."/>
            <person name="Lindgren N.R."/>
            <person name="Billiot C.E."/>
        </authorList>
    </citation>
    <scope>NUCLEOTIDE SEQUENCE</scope>
    <source>
        <strain evidence="1">Ism4</strain>
    </source>
</reference>
<proteinExistence type="predicted"/>
<evidence type="ECO:0000313" key="2">
    <source>
        <dbReference type="Proteomes" id="UP001251948"/>
    </source>
</evidence>
<name>A0AAJ2JAX4_STEMA</name>
<dbReference type="NCBIfam" id="TIGR04255">
    <property type="entry name" value="sporadTIGR04255"/>
    <property type="match status" value="1"/>
</dbReference>
<gene>
    <name evidence="1" type="ORF">ROV92_08030</name>
</gene>
<protein>
    <submittedName>
        <fullName evidence="1">TIGR04255 family protein</fullName>
    </submittedName>
</protein>
<dbReference type="RefSeq" id="WP_312561516.1">
    <property type="nucleotide sequence ID" value="NZ_JAVSKO010000003.1"/>
</dbReference>
<dbReference type="AlphaFoldDB" id="A0AAJ2JAX4"/>
<dbReference type="InterPro" id="IPR026349">
    <property type="entry name" value="CHP04255"/>
</dbReference>
<organism evidence="1 2">
    <name type="scientific">Stenotrophomonas maltophilia</name>
    <name type="common">Pseudomonas maltophilia</name>
    <name type="synonym">Xanthomonas maltophilia</name>
    <dbReference type="NCBI Taxonomy" id="40324"/>
    <lineage>
        <taxon>Bacteria</taxon>
        <taxon>Pseudomonadati</taxon>
        <taxon>Pseudomonadota</taxon>
        <taxon>Gammaproteobacteria</taxon>
        <taxon>Lysobacterales</taxon>
        <taxon>Lysobacteraceae</taxon>
        <taxon>Stenotrophomonas</taxon>
        <taxon>Stenotrophomonas maltophilia group</taxon>
    </lineage>
</organism>
<dbReference type="EMBL" id="JAVSKO010000003">
    <property type="protein sequence ID" value="MDT3467944.1"/>
    <property type="molecule type" value="Genomic_DNA"/>
</dbReference>
<dbReference type="Proteomes" id="UP001251948">
    <property type="component" value="Unassembled WGS sequence"/>
</dbReference>
<evidence type="ECO:0000313" key="1">
    <source>
        <dbReference type="EMBL" id="MDT3467944.1"/>
    </source>
</evidence>
<sequence>MTDIADLCLHRSNYIDRFKKNFVKSALCELRFPTVLEFGEPKLPPSIIKALRKSYPNAEIGSEVNLGAPGPISSNMVHVMRSQKGGWAISFKQSALTLEVQSYTGYPEFRRRIQQVIDATTAAIDSDFLTRVGLRFVNVIDQGPPTDGWVNPALLGPIDAGVFKMVAEYSGRLASLTEDNGFLLQHGLRIEGGRDHPSYVLDVDAFSNNVTVDKTLEEVDALHSQVFNVFEWALGERSREYLQGAE</sequence>
<comment type="caution">
    <text evidence="1">The sequence shown here is derived from an EMBL/GenBank/DDBJ whole genome shotgun (WGS) entry which is preliminary data.</text>
</comment>